<proteinExistence type="predicted"/>
<dbReference type="PANTHER" id="PTHR40072:SF1">
    <property type="entry name" value="MOLYBDOPTERIN-GUANINE DINUCLEOTIDE BIOSYNTHESIS ADAPTER PROTEIN"/>
    <property type="match status" value="1"/>
</dbReference>
<dbReference type="InterPro" id="IPR052539">
    <property type="entry name" value="MGD_biosynthesis_adapter"/>
</dbReference>
<dbReference type="GO" id="GO:0006777">
    <property type="term" value="P:Mo-molybdopterin cofactor biosynthetic process"/>
    <property type="evidence" value="ECO:0007669"/>
    <property type="project" value="InterPro"/>
</dbReference>
<feature type="domain" description="Molybdopterin-guanine dinucleotide biosynthesis protein B (MobB)" evidence="2">
    <location>
        <begin position="7"/>
        <end position="138"/>
    </location>
</feature>
<dbReference type="InterPro" id="IPR027417">
    <property type="entry name" value="P-loop_NTPase"/>
</dbReference>
<name>A0A1S7LPL3_MAGMO</name>
<feature type="region of interest" description="Disordered" evidence="1">
    <location>
        <begin position="170"/>
        <end position="191"/>
    </location>
</feature>
<evidence type="ECO:0000256" key="1">
    <source>
        <dbReference type="SAM" id="MobiDB-lite"/>
    </source>
</evidence>
<dbReference type="Gene3D" id="3.40.50.300">
    <property type="entry name" value="P-loop containing nucleotide triphosphate hydrolases"/>
    <property type="match status" value="1"/>
</dbReference>
<sequence length="191" mass="20819">MSKQPPIIGFVAPSGTGKTTLVEQLIERLSQKGFRVSAIKYGHHDAQPDTPGKDSDRLRKAGAESTFYSGPHGWFQIRSAPEPAQPEPSFFLPHMDNPDIIIVEGMKRGNFPKFLVHREAAEAKPIELSAPPIAVITDQADYSYDRGYQPEQLPLNDPDAVVGFIEAHFLPNPDDTAPPPEGAIVTPGDPS</sequence>
<dbReference type="InterPro" id="IPR004435">
    <property type="entry name" value="MobB_dom"/>
</dbReference>
<dbReference type="AlphaFoldDB" id="A0A1S7LPL3"/>
<gene>
    <name evidence="3" type="ORF">MAGMO_4011</name>
</gene>
<dbReference type="EMBL" id="LO017727">
    <property type="protein sequence ID" value="CRH08139.1"/>
    <property type="molecule type" value="Genomic_DNA"/>
</dbReference>
<protein>
    <submittedName>
        <fullName evidence="3">Molybdopterin-guanine dinucleotide biosynthesis protein B</fullName>
    </submittedName>
</protein>
<dbReference type="CDD" id="cd03116">
    <property type="entry name" value="MobB"/>
    <property type="match status" value="1"/>
</dbReference>
<reference evidence="3" key="1">
    <citation type="submission" date="2015-04" db="EMBL/GenBank/DDBJ databases">
        <authorList>
            <person name="Syromyatnikov M.Y."/>
            <person name="Popov V.N."/>
        </authorList>
    </citation>
    <scope>NUCLEOTIDE SEQUENCE</scope>
    <source>
        <strain evidence="3">MO-1</strain>
    </source>
</reference>
<evidence type="ECO:0000313" key="3">
    <source>
        <dbReference type="EMBL" id="CRH08139.1"/>
    </source>
</evidence>
<accession>A0A1S7LPL3</accession>
<dbReference type="GO" id="GO:0005525">
    <property type="term" value="F:GTP binding"/>
    <property type="evidence" value="ECO:0007669"/>
    <property type="project" value="InterPro"/>
</dbReference>
<organism evidence="3">
    <name type="scientific">Magnetococcus massalia (strain MO-1)</name>
    <dbReference type="NCBI Taxonomy" id="451514"/>
    <lineage>
        <taxon>Bacteria</taxon>
        <taxon>Pseudomonadati</taxon>
        <taxon>Pseudomonadota</taxon>
        <taxon>Magnetococcia</taxon>
        <taxon>Magnetococcales</taxon>
        <taxon>Magnetococcaceae</taxon>
        <taxon>Magnetococcus</taxon>
    </lineage>
</organism>
<dbReference type="Pfam" id="PF03205">
    <property type="entry name" value="MobB"/>
    <property type="match status" value="1"/>
</dbReference>
<dbReference type="SUPFAM" id="SSF52540">
    <property type="entry name" value="P-loop containing nucleoside triphosphate hydrolases"/>
    <property type="match status" value="1"/>
</dbReference>
<dbReference type="NCBIfam" id="TIGR00176">
    <property type="entry name" value="mobB"/>
    <property type="match status" value="1"/>
</dbReference>
<evidence type="ECO:0000259" key="2">
    <source>
        <dbReference type="Pfam" id="PF03205"/>
    </source>
</evidence>
<dbReference type="PANTHER" id="PTHR40072">
    <property type="entry name" value="MOLYBDOPTERIN-GUANINE DINUCLEOTIDE BIOSYNTHESIS ADAPTER PROTEIN-RELATED"/>
    <property type="match status" value="1"/>
</dbReference>